<organism evidence="1">
    <name type="scientific">Anguilla anguilla</name>
    <name type="common">European freshwater eel</name>
    <name type="synonym">Muraena anguilla</name>
    <dbReference type="NCBI Taxonomy" id="7936"/>
    <lineage>
        <taxon>Eukaryota</taxon>
        <taxon>Metazoa</taxon>
        <taxon>Chordata</taxon>
        <taxon>Craniata</taxon>
        <taxon>Vertebrata</taxon>
        <taxon>Euteleostomi</taxon>
        <taxon>Actinopterygii</taxon>
        <taxon>Neopterygii</taxon>
        <taxon>Teleostei</taxon>
        <taxon>Anguilliformes</taxon>
        <taxon>Anguillidae</taxon>
        <taxon>Anguilla</taxon>
    </lineage>
</organism>
<accession>A0A0E9TGB9</accession>
<name>A0A0E9TGB9_ANGAN</name>
<dbReference type="EMBL" id="GBXM01056075">
    <property type="protein sequence ID" value="JAH52502.1"/>
    <property type="molecule type" value="Transcribed_RNA"/>
</dbReference>
<evidence type="ECO:0000313" key="1">
    <source>
        <dbReference type="EMBL" id="JAH52502.1"/>
    </source>
</evidence>
<protein>
    <submittedName>
        <fullName evidence="1">Uncharacterized protein</fullName>
    </submittedName>
</protein>
<reference evidence="1" key="1">
    <citation type="submission" date="2014-11" db="EMBL/GenBank/DDBJ databases">
        <authorList>
            <person name="Amaro Gonzalez C."/>
        </authorList>
    </citation>
    <scope>NUCLEOTIDE SEQUENCE</scope>
</reference>
<proteinExistence type="predicted"/>
<dbReference type="AlphaFoldDB" id="A0A0E9TGB9"/>
<reference evidence="1" key="2">
    <citation type="journal article" date="2015" name="Fish Shellfish Immunol.">
        <title>Early steps in the European eel (Anguilla anguilla)-Vibrio vulnificus interaction in the gills: Role of the RtxA13 toxin.</title>
        <authorList>
            <person name="Callol A."/>
            <person name="Pajuelo D."/>
            <person name="Ebbesson L."/>
            <person name="Teles M."/>
            <person name="MacKenzie S."/>
            <person name="Amaro C."/>
        </authorList>
    </citation>
    <scope>NUCLEOTIDE SEQUENCE</scope>
</reference>
<sequence length="24" mass="2671">MTVIVLVITTITFSILFESSMIIV</sequence>